<evidence type="ECO:0000256" key="13">
    <source>
        <dbReference type="ARBA" id="ARBA00023204"/>
    </source>
</evidence>
<evidence type="ECO:0000313" key="17">
    <source>
        <dbReference type="EMBL" id="NWK55527.1"/>
    </source>
</evidence>
<evidence type="ECO:0000259" key="16">
    <source>
        <dbReference type="PROSITE" id="PS50173"/>
    </source>
</evidence>
<dbReference type="InterPro" id="IPR043502">
    <property type="entry name" value="DNA/RNA_pol_sf"/>
</dbReference>
<dbReference type="SUPFAM" id="SSF100879">
    <property type="entry name" value="Lesion bypass DNA polymerase (Y-family), little finger domain"/>
    <property type="match status" value="1"/>
</dbReference>
<evidence type="ECO:0000256" key="3">
    <source>
        <dbReference type="ARBA" id="ARBA00022457"/>
    </source>
</evidence>
<dbReference type="GO" id="GO:0006261">
    <property type="term" value="P:DNA-templated DNA replication"/>
    <property type="evidence" value="ECO:0007669"/>
    <property type="project" value="UniProtKB-UniRule"/>
</dbReference>
<organism evidence="17 18">
    <name type="scientific">Oceaniferula marina</name>
    <dbReference type="NCBI Taxonomy" id="2748318"/>
    <lineage>
        <taxon>Bacteria</taxon>
        <taxon>Pseudomonadati</taxon>
        <taxon>Verrucomicrobiota</taxon>
        <taxon>Verrucomicrobiia</taxon>
        <taxon>Verrucomicrobiales</taxon>
        <taxon>Verrucomicrobiaceae</taxon>
        <taxon>Oceaniferula</taxon>
    </lineage>
</organism>
<evidence type="ECO:0000256" key="12">
    <source>
        <dbReference type="ARBA" id="ARBA00023125"/>
    </source>
</evidence>
<feature type="binding site" evidence="15">
    <location>
        <position position="102"/>
    </location>
    <ligand>
        <name>Mg(2+)</name>
        <dbReference type="ChEBI" id="CHEBI:18420"/>
    </ligand>
</feature>
<feature type="domain" description="UmuC" evidence="16">
    <location>
        <begin position="4"/>
        <end position="181"/>
    </location>
</feature>
<dbReference type="Gene3D" id="1.10.150.20">
    <property type="entry name" value="5' to 3' exonuclease, C-terminal subdomain"/>
    <property type="match status" value="1"/>
</dbReference>
<dbReference type="Pfam" id="PF21999">
    <property type="entry name" value="IMS_HHH_1"/>
    <property type="match status" value="1"/>
</dbReference>
<comment type="cofactor">
    <cofactor evidence="15">
        <name>Mg(2+)</name>
        <dbReference type="ChEBI" id="CHEBI:18420"/>
    </cofactor>
    <text evidence="15">Binds 2 magnesium ions per subunit.</text>
</comment>
<dbReference type="Gene3D" id="3.30.70.270">
    <property type="match status" value="2"/>
</dbReference>
<evidence type="ECO:0000256" key="4">
    <source>
        <dbReference type="ARBA" id="ARBA00022490"/>
    </source>
</evidence>
<dbReference type="InterPro" id="IPR053848">
    <property type="entry name" value="IMS_HHH_1"/>
</dbReference>
<comment type="subunit">
    <text evidence="15">Monomer.</text>
</comment>
<comment type="catalytic activity">
    <reaction evidence="14 15">
        <text>DNA(n) + a 2'-deoxyribonucleoside 5'-triphosphate = DNA(n+1) + diphosphate</text>
        <dbReference type="Rhea" id="RHEA:22508"/>
        <dbReference type="Rhea" id="RHEA-COMP:17339"/>
        <dbReference type="Rhea" id="RHEA-COMP:17340"/>
        <dbReference type="ChEBI" id="CHEBI:33019"/>
        <dbReference type="ChEBI" id="CHEBI:61560"/>
        <dbReference type="ChEBI" id="CHEBI:173112"/>
        <dbReference type="EC" id="2.7.7.7"/>
    </reaction>
</comment>
<sequence length="345" mass="39346">MEKCIHIDMDCFYAAIEEREDPSLRGKPVAVGGGSPRGVICTANYEARKFGCRSAMPGFKALKLCPQLVILPVRFELYQSESARIRAIFGRFTELIEPLSLDEAYLDVSHWKSRGSAIAKEIRAQIFEETGLTASAGIAPNKMLAKIASDWNKPNGQYEIQVNQIDEFMQSLPVAKLWGVGKRMQEKLHALGVESCGDLQGLDKIEMSRRFGRWGLELYDLCRGRDEREVKPRRTRKSISKEHTFPEDVNRVDDLLPWMKQMMEEIRQSLQRRYRNRKIRALVVKLKFSDFSRTTAERANPDLDEGVLTALLADAWARGKGKSVRLFGVGVRLVDEKEDSQLEMF</sequence>
<dbReference type="InterPro" id="IPR017961">
    <property type="entry name" value="DNA_pol_Y-fam_little_finger"/>
</dbReference>
<dbReference type="GO" id="GO:0042276">
    <property type="term" value="P:error-prone translesion synthesis"/>
    <property type="evidence" value="ECO:0007669"/>
    <property type="project" value="TreeGrafter"/>
</dbReference>
<dbReference type="InterPro" id="IPR022880">
    <property type="entry name" value="DNApol_IV"/>
</dbReference>
<dbReference type="Gene3D" id="3.30.1490.100">
    <property type="entry name" value="DNA polymerase, Y-family, little finger domain"/>
    <property type="match status" value="1"/>
</dbReference>
<dbReference type="GO" id="GO:0003887">
    <property type="term" value="F:DNA-directed DNA polymerase activity"/>
    <property type="evidence" value="ECO:0007669"/>
    <property type="project" value="UniProtKB-UniRule"/>
</dbReference>
<comment type="similarity">
    <text evidence="2 15">Belongs to the DNA polymerase type-Y family.</text>
</comment>
<name>A0A851GKA3_9BACT</name>
<dbReference type="CDD" id="cd03586">
    <property type="entry name" value="PolY_Pol_IV_kappa"/>
    <property type="match status" value="1"/>
</dbReference>
<dbReference type="EC" id="2.7.7.7" evidence="15"/>
<dbReference type="PANTHER" id="PTHR11076">
    <property type="entry name" value="DNA REPAIR POLYMERASE UMUC / TRANSFERASE FAMILY MEMBER"/>
    <property type="match status" value="1"/>
</dbReference>
<feature type="binding site" evidence="15">
    <location>
        <position position="8"/>
    </location>
    <ligand>
        <name>Mg(2+)</name>
        <dbReference type="ChEBI" id="CHEBI:18420"/>
    </ligand>
</feature>
<dbReference type="SUPFAM" id="SSF56672">
    <property type="entry name" value="DNA/RNA polymerases"/>
    <property type="match status" value="1"/>
</dbReference>
<keyword evidence="9 15" id="KW-0227">DNA damage</keyword>
<dbReference type="GO" id="GO:0009432">
    <property type="term" value="P:SOS response"/>
    <property type="evidence" value="ECO:0007669"/>
    <property type="project" value="TreeGrafter"/>
</dbReference>
<dbReference type="RefSeq" id="WP_178932039.1">
    <property type="nucleotide sequence ID" value="NZ_JACBAZ010000002.1"/>
</dbReference>
<dbReference type="InterPro" id="IPR036775">
    <property type="entry name" value="DNA_pol_Y-fam_lit_finger_sf"/>
</dbReference>
<keyword evidence="6 15" id="KW-0548">Nucleotidyltransferase</keyword>
<protein>
    <recommendedName>
        <fullName evidence="15">DNA polymerase IV</fullName>
        <shortName evidence="15">Pol IV</shortName>
        <ecNumber evidence="15">2.7.7.7</ecNumber>
    </recommendedName>
</protein>
<dbReference type="PROSITE" id="PS50173">
    <property type="entry name" value="UMUC"/>
    <property type="match status" value="1"/>
</dbReference>
<dbReference type="PANTHER" id="PTHR11076:SF33">
    <property type="entry name" value="DNA POLYMERASE KAPPA"/>
    <property type="match status" value="1"/>
</dbReference>
<dbReference type="GO" id="GO:0006281">
    <property type="term" value="P:DNA repair"/>
    <property type="evidence" value="ECO:0007669"/>
    <property type="project" value="UniProtKB-UniRule"/>
</dbReference>
<keyword evidence="10 15" id="KW-0460">Magnesium</keyword>
<accession>A0A851GKA3</accession>
<dbReference type="InterPro" id="IPR050116">
    <property type="entry name" value="DNA_polymerase-Y"/>
</dbReference>
<keyword evidence="12 15" id="KW-0238">DNA-binding</keyword>
<gene>
    <name evidence="15 17" type="primary">dinB</name>
    <name evidence="17" type="ORF">HW115_07885</name>
</gene>
<dbReference type="NCBIfam" id="NF002677">
    <property type="entry name" value="PRK02406.1"/>
    <property type="match status" value="1"/>
</dbReference>
<evidence type="ECO:0000256" key="7">
    <source>
        <dbReference type="ARBA" id="ARBA00022705"/>
    </source>
</evidence>
<evidence type="ECO:0000313" key="18">
    <source>
        <dbReference type="Proteomes" id="UP000557872"/>
    </source>
</evidence>
<dbReference type="AlphaFoldDB" id="A0A851GKA3"/>
<keyword evidence="7 15" id="KW-0235">DNA replication</keyword>
<keyword evidence="3 15" id="KW-0515">Mutator protein</keyword>
<feature type="active site" evidence="15">
    <location>
        <position position="103"/>
    </location>
</feature>
<dbReference type="Gene3D" id="3.40.1170.60">
    <property type="match status" value="1"/>
</dbReference>
<evidence type="ECO:0000256" key="5">
    <source>
        <dbReference type="ARBA" id="ARBA00022679"/>
    </source>
</evidence>
<dbReference type="Pfam" id="PF11799">
    <property type="entry name" value="IMS_C"/>
    <property type="match status" value="1"/>
</dbReference>
<evidence type="ECO:0000256" key="9">
    <source>
        <dbReference type="ARBA" id="ARBA00022763"/>
    </source>
</evidence>
<dbReference type="InterPro" id="IPR001126">
    <property type="entry name" value="UmuC"/>
</dbReference>
<evidence type="ECO:0000256" key="10">
    <source>
        <dbReference type="ARBA" id="ARBA00022842"/>
    </source>
</evidence>
<evidence type="ECO:0000256" key="1">
    <source>
        <dbReference type="ARBA" id="ARBA00004496"/>
    </source>
</evidence>
<dbReference type="GO" id="GO:0005829">
    <property type="term" value="C:cytosol"/>
    <property type="evidence" value="ECO:0007669"/>
    <property type="project" value="TreeGrafter"/>
</dbReference>
<reference evidence="17 18" key="1">
    <citation type="submission" date="2020-07" db="EMBL/GenBank/DDBJ databases">
        <title>Roseicoccus Jingziensis gen. nov., sp. nov., isolated from coastal seawater.</title>
        <authorList>
            <person name="Feng X."/>
        </authorList>
    </citation>
    <scope>NUCLEOTIDE SEQUENCE [LARGE SCALE GENOMIC DNA]</scope>
    <source>
        <strain evidence="17 18">N1E253</strain>
    </source>
</reference>
<evidence type="ECO:0000256" key="11">
    <source>
        <dbReference type="ARBA" id="ARBA00022932"/>
    </source>
</evidence>
<dbReference type="Proteomes" id="UP000557872">
    <property type="component" value="Unassembled WGS sequence"/>
</dbReference>
<comment type="subcellular location">
    <subcellularLocation>
        <location evidence="1 15">Cytoplasm</location>
    </subcellularLocation>
</comment>
<dbReference type="FunFam" id="3.40.1170.60:FF:000001">
    <property type="entry name" value="DNA polymerase IV"/>
    <property type="match status" value="1"/>
</dbReference>
<keyword evidence="18" id="KW-1185">Reference proteome</keyword>
<evidence type="ECO:0000256" key="2">
    <source>
        <dbReference type="ARBA" id="ARBA00010945"/>
    </source>
</evidence>
<keyword evidence="5 15" id="KW-0808">Transferase</keyword>
<keyword evidence="8 15" id="KW-0479">Metal-binding</keyword>
<feature type="site" description="Substrate discrimination" evidence="15">
    <location>
        <position position="13"/>
    </location>
</feature>
<evidence type="ECO:0000256" key="6">
    <source>
        <dbReference type="ARBA" id="ARBA00022695"/>
    </source>
</evidence>
<evidence type="ECO:0000256" key="15">
    <source>
        <dbReference type="HAMAP-Rule" id="MF_01113"/>
    </source>
</evidence>
<keyword evidence="11 15" id="KW-0239">DNA-directed DNA polymerase</keyword>
<proteinExistence type="inferred from homology"/>
<comment type="function">
    <text evidence="15">Poorly processive, error-prone DNA polymerase involved in untargeted mutagenesis. Copies undamaged DNA at stalled replication forks, which arise in vivo from mismatched or misaligned primer ends. These misaligned primers can be extended by PolIV. Exhibits no 3'-5' exonuclease (proofreading) activity. May be involved in translesional synthesis, in conjunction with the beta clamp from PolIII.</text>
</comment>
<evidence type="ECO:0000256" key="14">
    <source>
        <dbReference type="ARBA" id="ARBA00049244"/>
    </source>
</evidence>
<dbReference type="EMBL" id="JACBAZ010000002">
    <property type="protein sequence ID" value="NWK55527.1"/>
    <property type="molecule type" value="Genomic_DNA"/>
</dbReference>
<dbReference type="InterPro" id="IPR043128">
    <property type="entry name" value="Rev_trsase/Diguanyl_cyclase"/>
</dbReference>
<dbReference type="HAMAP" id="MF_01113">
    <property type="entry name" value="DNApol_IV"/>
    <property type="match status" value="1"/>
</dbReference>
<keyword evidence="4 15" id="KW-0963">Cytoplasm</keyword>
<evidence type="ECO:0000256" key="8">
    <source>
        <dbReference type="ARBA" id="ARBA00022723"/>
    </source>
</evidence>
<dbReference type="GO" id="GO:0000287">
    <property type="term" value="F:magnesium ion binding"/>
    <property type="evidence" value="ECO:0007669"/>
    <property type="project" value="UniProtKB-UniRule"/>
</dbReference>
<dbReference type="GO" id="GO:0003684">
    <property type="term" value="F:damaged DNA binding"/>
    <property type="evidence" value="ECO:0007669"/>
    <property type="project" value="InterPro"/>
</dbReference>
<comment type="caution">
    <text evidence="17">The sequence shown here is derived from an EMBL/GenBank/DDBJ whole genome shotgun (WGS) entry which is preliminary data.</text>
</comment>
<dbReference type="Pfam" id="PF00817">
    <property type="entry name" value="IMS"/>
    <property type="match status" value="1"/>
</dbReference>
<keyword evidence="13 15" id="KW-0234">DNA repair</keyword>